<dbReference type="InterPro" id="IPR044524">
    <property type="entry name" value="Isoase_HisA-like"/>
</dbReference>
<dbReference type="CDD" id="cd04723">
    <property type="entry name" value="HisA_HisF"/>
    <property type="match status" value="1"/>
</dbReference>
<protein>
    <submittedName>
        <fullName evidence="6">Histidine biosynthesis protein</fullName>
    </submittedName>
</protein>
<dbReference type="PANTHER" id="PTHR43090">
    <property type="entry name" value="1-(5-PHOSPHORIBOSYL)-5-[(5-PHOSPHORIBOSYLAMINO)METHYLIDENEAMINO] IMIDAZOLE-4-CARBOXAMIDE ISOMERASE"/>
    <property type="match status" value="1"/>
</dbReference>
<dbReference type="InterPro" id="IPR013785">
    <property type="entry name" value="Aldolase_TIM"/>
</dbReference>
<reference evidence="6 7" key="2">
    <citation type="journal article" date="2011" name="J. Bacteriol.">
        <title>Genomes of three methylotrophs from a single niche uncover genetic and metabolic divergence of Methylophilaceae.</title>
        <authorList>
            <person name="Lapidus A."/>
            <person name="Clum A."/>
            <person name="Labutti K."/>
            <person name="Kaluzhnaya M.G."/>
            <person name="Lim S."/>
            <person name="Beck D.A."/>
            <person name="Glavina Del Rio T."/>
            <person name="Nolan M."/>
            <person name="Mavromatis K."/>
            <person name="Huntemann M."/>
            <person name="Lucas S."/>
            <person name="Lidstrom M.E."/>
            <person name="Ivanova N."/>
            <person name="Chistoserdova L."/>
        </authorList>
    </citation>
    <scope>NUCLEOTIDE SEQUENCE [LARGE SCALE GENOMIC DNA]</scope>
    <source>
        <strain evidence="6 7">301</strain>
    </source>
</reference>
<organism evidence="6 7">
    <name type="scientific">Methylotenera versatilis (strain 301)</name>
    <dbReference type="NCBI Taxonomy" id="666681"/>
    <lineage>
        <taxon>Bacteria</taxon>
        <taxon>Pseudomonadati</taxon>
        <taxon>Pseudomonadota</taxon>
        <taxon>Betaproteobacteria</taxon>
        <taxon>Nitrosomonadales</taxon>
        <taxon>Methylophilaceae</taxon>
        <taxon>Methylotenera</taxon>
    </lineage>
</organism>
<sequence length="236" mass="26181">MKVIPVIDLLNGVVVHAKKGDRATYQAIHSQLTPSSQPLDIVAALLDVYPFQQLYIADLNAIQKLDANYKNNYNVIASIKERYSALELWVDAGISNNAELSLWLELDTRLIIGSENFPHINNYTSLNIQDKNYILSLDFMPLAYQGPVELLTNIEYWPQDVIVMSLSNVGANNGTNIDLLQKTMARAKSFNIIAAGGIRNADDLVALKEMGINAALLATALHQKQISTEQLESIKQ</sequence>
<dbReference type="AlphaFoldDB" id="D7DIP0"/>
<evidence type="ECO:0000256" key="5">
    <source>
        <dbReference type="RuleBase" id="RU003657"/>
    </source>
</evidence>
<keyword evidence="3 5" id="KW-0368">Histidine biosynthesis</keyword>
<reference evidence="7" key="1">
    <citation type="submission" date="2010-05" db="EMBL/GenBank/DDBJ databases">
        <title>Complete sequence of Methylotenera sp. 301.</title>
        <authorList>
            <person name="Lucas S."/>
            <person name="Copeland A."/>
            <person name="Lapidus A."/>
            <person name="Cheng J.-F."/>
            <person name="Bruce D."/>
            <person name="Goodwin L."/>
            <person name="Pitluck S."/>
            <person name="Clum A."/>
            <person name="Land M."/>
            <person name="Hauser L."/>
            <person name="Kyrpides N."/>
            <person name="Ivanova N."/>
            <person name="Chistoservova L."/>
            <person name="Kalyuzhnaya M."/>
            <person name="Woyke T."/>
        </authorList>
    </citation>
    <scope>NUCLEOTIDE SEQUENCE [LARGE SCALE GENOMIC DNA]</scope>
    <source>
        <strain evidence="7">301</strain>
    </source>
</reference>
<dbReference type="SUPFAM" id="SSF51366">
    <property type="entry name" value="Ribulose-phoshate binding barrel"/>
    <property type="match status" value="1"/>
</dbReference>
<proteinExistence type="inferred from homology"/>
<evidence type="ECO:0000256" key="1">
    <source>
        <dbReference type="ARBA" id="ARBA00009667"/>
    </source>
</evidence>
<evidence type="ECO:0000256" key="2">
    <source>
        <dbReference type="ARBA" id="ARBA00022605"/>
    </source>
</evidence>
<dbReference type="EMBL" id="CP002056">
    <property type="protein sequence ID" value="ADI29925.1"/>
    <property type="molecule type" value="Genomic_DNA"/>
</dbReference>
<gene>
    <name evidence="6" type="ordered locus">M301_1545</name>
</gene>
<accession>D7DIP0</accession>
<dbReference type="GO" id="GO:0003949">
    <property type="term" value="F:1-(5-phosphoribosyl)-5-[(5-phosphoribosylamino)methylideneamino]imidazole-4-carboxamide isomerase activity"/>
    <property type="evidence" value="ECO:0007669"/>
    <property type="project" value="InterPro"/>
</dbReference>
<dbReference type="GO" id="GO:0005737">
    <property type="term" value="C:cytoplasm"/>
    <property type="evidence" value="ECO:0007669"/>
    <property type="project" value="TreeGrafter"/>
</dbReference>
<dbReference type="OrthoDB" id="8535539at2"/>
<dbReference type="InterPro" id="IPR006062">
    <property type="entry name" value="His_biosynth"/>
</dbReference>
<dbReference type="GO" id="GO:0000162">
    <property type="term" value="P:L-tryptophan biosynthetic process"/>
    <property type="evidence" value="ECO:0007669"/>
    <property type="project" value="TreeGrafter"/>
</dbReference>
<dbReference type="RefSeq" id="WP_013148237.1">
    <property type="nucleotide sequence ID" value="NC_014207.1"/>
</dbReference>
<evidence type="ECO:0000313" key="6">
    <source>
        <dbReference type="EMBL" id="ADI29925.1"/>
    </source>
</evidence>
<evidence type="ECO:0000313" key="7">
    <source>
        <dbReference type="Proteomes" id="UP000000383"/>
    </source>
</evidence>
<dbReference type="eggNOG" id="COG1411">
    <property type="taxonomic scope" value="Bacteria"/>
</dbReference>
<dbReference type="Gene3D" id="3.20.20.70">
    <property type="entry name" value="Aldolase class I"/>
    <property type="match status" value="1"/>
</dbReference>
<dbReference type="Pfam" id="PF00977">
    <property type="entry name" value="His_biosynth"/>
    <property type="match status" value="1"/>
</dbReference>
<keyword evidence="7" id="KW-1185">Reference proteome</keyword>
<dbReference type="HOGENOM" id="CLU_048577_2_1_4"/>
<dbReference type="Proteomes" id="UP000000383">
    <property type="component" value="Chromosome"/>
</dbReference>
<dbReference type="InterPro" id="IPR011060">
    <property type="entry name" value="RibuloseP-bd_barrel"/>
</dbReference>
<comment type="similarity">
    <text evidence="1 5">Belongs to the HisA/HisF family.</text>
</comment>
<name>D7DIP0_METV0</name>
<dbReference type="KEGG" id="meh:M301_1545"/>
<evidence type="ECO:0000256" key="4">
    <source>
        <dbReference type="ARBA" id="ARBA00029440"/>
    </source>
</evidence>
<dbReference type="GO" id="GO:0000105">
    <property type="term" value="P:L-histidine biosynthetic process"/>
    <property type="evidence" value="ECO:0007669"/>
    <property type="project" value="UniProtKB-KW"/>
</dbReference>
<dbReference type="STRING" id="666681.M301_1545"/>
<dbReference type="PANTHER" id="PTHR43090:SF2">
    <property type="entry name" value="1-(5-PHOSPHORIBOSYL)-5-[(5-PHOSPHORIBOSYLAMINO)METHYLIDENEAMINO] IMIDAZOLE-4-CARBOXAMIDE ISOMERASE"/>
    <property type="match status" value="1"/>
</dbReference>
<keyword evidence="2 5" id="KW-0028">Amino-acid biosynthesis</keyword>
<evidence type="ECO:0000256" key="3">
    <source>
        <dbReference type="ARBA" id="ARBA00023102"/>
    </source>
</evidence>
<comment type="pathway">
    <text evidence="4">Amino-acid biosynthesis.</text>
</comment>